<gene>
    <name evidence="1" type="ORF">F1654_09225</name>
</gene>
<evidence type="ECO:0000313" key="1">
    <source>
        <dbReference type="EMBL" id="KAA5803961.1"/>
    </source>
</evidence>
<evidence type="ECO:0000313" key="2">
    <source>
        <dbReference type="Proteomes" id="UP000325122"/>
    </source>
</evidence>
<dbReference type="AlphaFoldDB" id="A0A5M6ZP17"/>
<name>A0A5M6ZP17_9PROT</name>
<sequence length="195" mass="20648">MLATLLLLTAGVTEHSCDIHFPEGQNRPQAVCADASAQAALDQRLAGVRLPRDLQGAPPVTAALTPDADGGWRIPTQRLAGPGFAIPAQAVGRGWHPAACAVAANVRPNGRSSDLRVECAFGAPPGEMDSRHVSLATSDYRNAVSRWLRAQRFLPGDDGACFSTLLVVEINHHAWDEALEEGWATEPEAAALCGR</sequence>
<dbReference type="EMBL" id="VWOJ01000002">
    <property type="protein sequence ID" value="KAA5803961.1"/>
    <property type="molecule type" value="Genomic_DNA"/>
</dbReference>
<organism evidence="1 2">
    <name type="scientific">Alkalicaulis satelles</name>
    <dbReference type="NCBI Taxonomy" id="2609175"/>
    <lineage>
        <taxon>Bacteria</taxon>
        <taxon>Pseudomonadati</taxon>
        <taxon>Pseudomonadota</taxon>
        <taxon>Alphaproteobacteria</taxon>
        <taxon>Maricaulales</taxon>
        <taxon>Maricaulaceae</taxon>
        <taxon>Alkalicaulis</taxon>
    </lineage>
</organism>
<comment type="caution">
    <text evidence="1">The sequence shown here is derived from an EMBL/GenBank/DDBJ whole genome shotgun (WGS) entry which is preliminary data.</text>
</comment>
<reference evidence="1 2" key="1">
    <citation type="submission" date="2019-09" db="EMBL/GenBank/DDBJ databases">
        <authorList>
            <person name="Kevbrin V."/>
            <person name="Grouzdev D.S."/>
        </authorList>
    </citation>
    <scope>NUCLEOTIDE SEQUENCE [LARGE SCALE GENOMIC DNA]</scope>
    <source>
        <strain evidence="1 2">G-192</strain>
    </source>
</reference>
<dbReference type="RefSeq" id="WP_150023228.1">
    <property type="nucleotide sequence ID" value="NZ_VWOJ01000002.1"/>
</dbReference>
<proteinExistence type="predicted"/>
<protein>
    <recommendedName>
        <fullName evidence="3">DUF2599 domain-containing protein</fullName>
    </recommendedName>
</protein>
<keyword evidence="2" id="KW-1185">Reference proteome</keyword>
<accession>A0A5M6ZP17</accession>
<dbReference type="Proteomes" id="UP000325122">
    <property type="component" value="Unassembled WGS sequence"/>
</dbReference>
<evidence type="ECO:0008006" key="3">
    <source>
        <dbReference type="Google" id="ProtNLM"/>
    </source>
</evidence>